<proteinExistence type="predicted"/>
<protein>
    <submittedName>
        <fullName evidence="1">Flagellar hook-associated protein FlgL</fullName>
    </submittedName>
</protein>
<sequence>MRISSQSLTNNLLLNFNRNNAQLGTVQNKISLQTRLLKPSDDPIASVQLAQMRREQSAIGQYQSNIQRLSGNLATQESSIKGCEQQLLAIKDKLEEAMGGTLSAEEISGYGKELASMLESTVTLANARDQDGHYLFSGTKTDQQPLVFDKDSESWSYRGNNDTASTQVSSGMEVQVTTALIPAFGDNLEMLNTLYAVTQKMQDSSQPPAGYFEEMQEAFNAIDSAHVKVGALYTELGGRQNNLTLLHDIHGDNGVVNDTVINSLTTLNMAEASIDLARLYNATVGAQKSYTRIQQLSLFSLI</sequence>
<reference evidence="1" key="1">
    <citation type="submission" date="2021-01" db="EMBL/GenBank/DDBJ databases">
        <title>Draft genome of Pantoea agglomerans Eh 335.</title>
        <authorList>
            <person name="Emsley S.A."/>
            <person name="Oline D.K."/>
            <person name="Saw J.H."/>
            <person name="Ushijima B."/>
            <person name="Videau P."/>
            <person name="Koyack M.J."/>
        </authorList>
    </citation>
    <scope>NUCLEOTIDE SEQUENCE</scope>
    <source>
        <strain evidence="1">Eh 335</strain>
    </source>
</reference>
<keyword evidence="2" id="KW-1185">Reference proteome</keyword>
<keyword evidence="1" id="KW-0969">Cilium</keyword>
<dbReference type="EMBL" id="JAEOXF010000002">
    <property type="protein sequence ID" value="MBK4724678.1"/>
    <property type="molecule type" value="Genomic_DNA"/>
</dbReference>
<comment type="caution">
    <text evidence="1">The sequence shown here is derived from an EMBL/GenBank/DDBJ whole genome shotgun (WGS) entry which is preliminary data.</text>
</comment>
<organism evidence="1 2">
    <name type="scientific">Enterobacter agglomerans</name>
    <name type="common">Erwinia herbicola</name>
    <name type="synonym">Pantoea agglomerans</name>
    <dbReference type="NCBI Taxonomy" id="549"/>
    <lineage>
        <taxon>Bacteria</taxon>
        <taxon>Pseudomonadati</taxon>
        <taxon>Pseudomonadota</taxon>
        <taxon>Gammaproteobacteria</taxon>
        <taxon>Enterobacterales</taxon>
        <taxon>Erwiniaceae</taxon>
        <taxon>Pantoea</taxon>
        <taxon>Pantoea agglomerans group</taxon>
    </lineage>
</organism>
<accession>A0ACC5RJZ8</accession>
<evidence type="ECO:0000313" key="1">
    <source>
        <dbReference type="EMBL" id="MBK4724678.1"/>
    </source>
</evidence>
<keyword evidence="1" id="KW-0966">Cell projection</keyword>
<keyword evidence="1" id="KW-0282">Flagellum</keyword>
<gene>
    <name evidence="1" type="primary">flgL</name>
    <name evidence="1" type="ORF">JJL49_05475</name>
</gene>
<dbReference type="Proteomes" id="UP000633731">
    <property type="component" value="Unassembled WGS sequence"/>
</dbReference>
<evidence type="ECO:0000313" key="2">
    <source>
        <dbReference type="Proteomes" id="UP000633731"/>
    </source>
</evidence>
<name>A0ACC5RJZ8_ENTAG</name>